<dbReference type="AlphaFoldDB" id="B7QMU6"/>
<proteinExistence type="predicted"/>
<reference evidence="1 3" key="1">
    <citation type="submission" date="2008-03" db="EMBL/GenBank/DDBJ databases">
        <title>Annotation of Ixodes scapularis.</title>
        <authorList>
            <consortium name="Ixodes scapularis Genome Project Consortium"/>
            <person name="Caler E."/>
            <person name="Hannick L.I."/>
            <person name="Bidwell S."/>
            <person name="Joardar V."/>
            <person name="Thiagarajan M."/>
            <person name="Amedeo P."/>
            <person name="Galinsky K.J."/>
            <person name="Schobel S."/>
            <person name="Inman J."/>
            <person name="Hostetler J."/>
            <person name="Miller J."/>
            <person name="Hammond M."/>
            <person name="Megy K."/>
            <person name="Lawson D."/>
            <person name="Kodira C."/>
            <person name="Sutton G."/>
            <person name="Meyer J."/>
            <person name="Hill C.A."/>
            <person name="Birren B."/>
            <person name="Nene V."/>
            <person name="Collins F."/>
            <person name="Alarcon-Chaidez F."/>
            <person name="Wikel S."/>
            <person name="Strausberg R."/>
        </authorList>
    </citation>
    <scope>NUCLEOTIDE SEQUENCE [LARGE SCALE GENOMIC DNA]</scope>
    <source>
        <strain evidence="3">Wikel</strain>
        <strain evidence="1">Wikel colony</strain>
    </source>
</reference>
<name>B7QMU6_IXOSC</name>
<dbReference type="VEuPathDB" id="VectorBase:ISCW015375"/>
<dbReference type="PaxDb" id="6945-B7QMU6"/>
<dbReference type="InParanoid" id="B7QMU6"/>
<organism>
    <name type="scientific">Ixodes scapularis</name>
    <name type="common">Black-legged tick</name>
    <name type="synonym">Deer tick</name>
    <dbReference type="NCBI Taxonomy" id="6945"/>
    <lineage>
        <taxon>Eukaryota</taxon>
        <taxon>Metazoa</taxon>
        <taxon>Ecdysozoa</taxon>
        <taxon>Arthropoda</taxon>
        <taxon>Chelicerata</taxon>
        <taxon>Arachnida</taxon>
        <taxon>Acari</taxon>
        <taxon>Parasitiformes</taxon>
        <taxon>Ixodida</taxon>
        <taxon>Ixodoidea</taxon>
        <taxon>Ixodidae</taxon>
        <taxon>Ixodinae</taxon>
        <taxon>Ixodes</taxon>
    </lineage>
</organism>
<dbReference type="EMBL" id="ABJB011129913">
    <property type="status" value="NOT_ANNOTATED_CDS"/>
    <property type="molecule type" value="Genomic_DNA"/>
</dbReference>
<dbReference type="HOGENOM" id="CLU_3016562_0_0_1"/>
<evidence type="ECO:0000313" key="1">
    <source>
        <dbReference type="EMBL" id="EEC20168.1"/>
    </source>
</evidence>
<evidence type="ECO:0000313" key="2">
    <source>
        <dbReference type="EnsemblMetazoa" id="ISCW015375-PA"/>
    </source>
</evidence>
<dbReference type="EMBL" id="DS973116">
    <property type="protein sequence ID" value="EEC20168.1"/>
    <property type="molecule type" value="Genomic_DNA"/>
</dbReference>
<sequence>MIEVRCERGYTAILRSQPPLRLDESIPHPGNLSDIVTLAPLPCLPSSLEEVLFPPV</sequence>
<gene>
    <name evidence="1" type="ORF">IscW_ISCW015375</name>
</gene>
<accession>B7QMU6</accession>
<dbReference type="Proteomes" id="UP000001555">
    <property type="component" value="Unassembled WGS sequence"/>
</dbReference>
<keyword evidence="3" id="KW-1185">Reference proteome</keyword>
<dbReference type="VEuPathDB" id="VectorBase:ISCI015375"/>
<protein>
    <submittedName>
        <fullName evidence="1 2">Uncharacterized protein</fullName>
    </submittedName>
</protein>
<evidence type="ECO:0000313" key="3">
    <source>
        <dbReference type="Proteomes" id="UP000001555"/>
    </source>
</evidence>
<dbReference type="EnsemblMetazoa" id="ISCW015375-RA">
    <property type="protein sequence ID" value="ISCW015375-PA"/>
    <property type="gene ID" value="ISCW015375"/>
</dbReference>
<reference evidence="2" key="2">
    <citation type="submission" date="2020-05" db="UniProtKB">
        <authorList>
            <consortium name="EnsemblMetazoa"/>
        </authorList>
    </citation>
    <scope>IDENTIFICATION</scope>
    <source>
        <strain evidence="2">wikel</strain>
    </source>
</reference>